<evidence type="ECO:0000256" key="7">
    <source>
        <dbReference type="ARBA" id="ARBA00035436"/>
    </source>
</evidence>
<dbReference type="GO" id="GO:0006412">
    <property type="term" value="P:translation"/>
    <property type="evidence" value="ECO:0007669"/>
    <property type="project" value="InterPro"/>
</dbReference>
<evidence type="ECO:0000256" key="5">
    <source>
        <dbReference type="ARBA" id="ARBA00023274"/>
    </source>
</evidence>
<dbReference type="GO" id="GO:0005840">
    <property type="term" value="C:ribosome"/>
    <property type="evidence" value="ECO:0007669"/>
    <property type="project" value="UniProtKB-KW"/>
</dbReference>
<evidence type="ECO:0000256" key="2">
    <source>
        <dbReference type="ARBA" id="ARBA00007596"/>
    </source>
</evidence>
<dbReference type="RefSeq" id="XP_017892439.1">
    <property type="nucleotide sequence ID" value="XM_018036950.2"/>
</dbReference>
<comment type="similarity">
    <text evidence="2">Belongs to the bacterial ribosomal protein bL33 family.</text>
</comment>
<reference evidence="9" key="1">
    <citation type="submission" date="2025-08" db="UniProtKB">
        <authorList>
            <consortium name="RefSeq"/>
        </authorList>
    </citation>
    <scope>IDENTIFICATION</scope>
    <source>
        <tissue evidence="9">Whole body</tissue>
    </source>
</reference>
<accession>A0AAJ7JFN1</accession>
<keyword evidence="8" id="KW-1185">Reference proteome</keyword>
<dbReference type="GO" id="GO:1990904">
    <property type="term" value="C:ribonucleoprotein complex"/>
    <property type="evidence" value="ECO:0007669"/>
    <property type="project" value="UniProtKB-KW"/>
</dbReference>
<keyword evidence="4" id="KW-0496">Mitochondrion</keyword>
<evidence type="ECO:0000256" key="1">
    <source>
        <dbReference type="ARBA" id="ARBA00004173"/>
    </source>
</evidence>
<evidence type="ECO:0000256" key="3">
    <source>
        <dbReference type="ARBA" id="ARBA00022980"/>
    </source>
</evidence>
<keyword evidence="5" id="KW-0687">Ribonucleoprotein</keyword>
<dbReference type="PANTHER" id="PTHR47037:SF1">
    <property type="entry name" value="LARGE RIBOSOMAL SUBUNIT PROTEIN BL33M"/>
    <property type="match status" value="1"/>
</dbReference>
<evidence type="ECO:0000256" key="6">
    <source>
        <dbReference type="ARBA" id="ARBA00035275"/>
    </source>
</evidence>
<evidence type="ECO:0000313" key="9">
    <source>
        <dbReference type="RefSeq" id="XP_017892439.1"/>
    </source>
</evidence>
<dbReference type="GO" id="GO:0005739">
    <property type="term" value="C:mitochondrion"/>
    <property type="evidence" value="ECO:0007669"/>
    <property type="project" value="UniProtKB-SubCell"/>
</dbReference>
<proteinExistence type="inferred from homology"/>
<dbReference type="InterPro" id="IPR052008">
    <property type="entry name" value="Mitoribosomal_protein_bL33"/>
</dbReference>
<dbReference type="SUPFAM" id="SSF57829">
    <property type="entry name" value="Zn-binding ribosomal proteins"/>
    <property type="match status" value="1"/>
</dbReference>
<organism evidence="8 9">
    <name type="scientific">Ceratina calcarata</name>
    <dbReference type="NCBI Taxonomy" id="156304"/>
    <lineage>
        <taxon>Eukaryota</taxon>
        <taxon>Metazoa</taxon>
        <taxon>Ecdysozoa</taxon>
        <taxon>Arthropoda</taxon>
        <taxon>Hexapoda</taxon>
        <taxon>Insecta</taxon>
        <taxon>Pterygota</taxon>
        <taxon>Neoptera</taxon>
        <taxon>Endopterygota</taxon>
        <taxon>Hymenoptera</taxon>
        <taxon>Apocrita</taxon>
        <taxon>Aculeata</taxon>
        <taxon>Apoidea</taxon>
        <taxon>Anthophila</taxon>
        <taxon>Apidae</taxon>
        <taxon>Ceratina</taxon>
        <taxon>Zadontomerus</taxon>
    </lineage>
</organism>
<dbReference type="KEGG" id="ccal:108632399"/>
<sequence length="64" mass="7653">MFLTNVLLKRVKSKHILVMLESVASGHKRSQIRERLGDKLEVVYWDPFVQKEVLYRELKKLRSL</sequence>
<gene>
    <name evidence="9" type="primary">LOC108632399</name>
</gene>
<dbReference type="InterPro" id="IPR011332">
    <property type="entry name" value="Ribosomal_zn-bd"/>
</dbReference>
<dbReference type="Gene3D" id="2.20.28.120">
    <property type="entry name" value="Ribosomal protein L33"/>
    <property type="match status" value="1"/>
</dbReference>
<dbReference type="GeneID" id="108632399"/>
<protein>
    <recommendedName>
        <fullName evidence="6">Large ribosomal subunit protein bL33m</fullName>
    </recommendedName>
    <alternativeName>
        <fullName evidence="7">39S ribosomal protein L33, mitochondrial</fullName>
    </alternativeName>
</protein>
<evidence type="ECO:0000256" key="4">
    <source>
        <dbReference type="ARBA" id="ARBA00023128"/>
    </source>
</evidence>
<evidence type="ECO:0000313" key="8">
    <source>
        <dbReference type="Proteomes" id="UP000694925"/>
    </source>
</evidence>
<dbReference type="Proteomes" id="UP000694925">
    <property type="component" value="Unplaced"/>
</dbReference>
<keyword evidence="3 9" id="KW-0689">Ribosomal protein</keyword>
<dbReference type="CTD" id="9553"/>
<dbReference type="AlphaFoldDB" id="A0AAJ7JFN1"/>
<dbReference type="PANTHER" id="PTHR47037">
    <property type="entry name" value="39S RIBOSOMAL PROTEIN L33, MITOCHONDRIAL"/>
    <property type="match status" value="1"/>
</dbReference>
<name>A0AAJ7JFN1_9HYME</name>
<dbReference type="InterPro" id="IPR038584">
    <property type="entry name" value="Ribosomal_bL33_sf"/>
</dbReference>
<comment type="subcellular location">
    <subcellularLocation>
        <location evidence="1">Mitochondrion</location>
    </subcellularLocation>
</comment>